<feature type="compositionally biased region" description="Basic and acidic residues" evidence="1">
    <location>
        <begin position="61"/>
        <end position="72"/>
    </location>
</feature>
<dbReference type="EMBL" id="OX459943">
    <property type="protein sequence ID" value="CAI9178251.1"/>
    <property type="molecule type" value="Genomic_DNA"/>
</dbReference>
<reference evidence="2" key="1">
    <citation type="submission" date="2023-04" db="EMBL/GenBank/DDBJ databases">
        <authorList>
            <consortium name="ELIXIR-Norway"/>
        </authorList>
    </citation>
    <scope>NUCLEOTIDE SEQUENCE [LARGE SCALE GENOMIC DNA]</scope>
</reference>
<proteinExistence type="predicted"/>
<dbReference type="Proteomes" id="UP001176941">
    <property type="component" value="Chromosome 7"/>
</dbReference>
<accession>A0ABN8ZZ15</accession>
<keyword evidence="3" id="KW-1185">Reference proteome</keyword>
<feature type="region of interest" description="Disordered" evidence="1">
    <location>
        <begin position="1"/>
        <end position="84"/>
    </location>
</feature>
<name>A0ABN8ZZ15_RANTA</name>
<organism evidence="2 3">
    <name type="scientific">Rangifer tarandus platyrhynchus</name>
    <name type="common">Svalbard reindeer</name>
    <dbReference type="NCBI Taxonomy" id="3082113"/>
    <lineage>
        <taxon>Eukaryota</taxon>
        <taxon>Metazoa</taxon>
        <taxon>Chordata</taxon>
        <taxon>Craniata</taxon>
        <taxon>Vertebrata</taxon>
        <taxon>Euteleostomi</taxon>
        <taxon>Mammalia</taxon>
        <taxon>Eutheria</taxon>
        <taxon>Laurasiatheria</taxon>
        <taxon>Artiodactyla</taxon>
        <taxon>Ruminantia</taxon>
        <taxon>Pecora</taxon>
        <taxon>Cervidae</taxon>
        <taxon>Odocoileinae</taxon>
        <taxon>Rangifer</taxon>
    </lineage>
</organism>
<evidence type="ECO:0000313" key="3">
    <source>
        <dbReference type="Proteomes" id="UP001176941"/>
    </source>
</evidence>
<gene>
    <name evidence="2" type="ORF">MRATA1EN1_LOCUS27213</name>
</gene>
<protein>
    <submittedName>
        <fullName evidence="2">Uncharacterized protein</fullName>
    </submittedName>
</protein>
<evidence type="ECO:0000256" key="1">
    <source>
        <dbReference type="SAM" id="MobiDB-lite"/>
    </source>
</evidence>
<evidence type="ECO:0000313" key="2">
    <source>
        <dbReference type="EMBL" id="CAI9178251.1"/>
    </source>
</evidence>
<sequence length="84" mass="8576">MVGKQAWRTHTLSQPRASPLTRKAQDGSAAKPARVPPPLSSPATLAPGVGWGEMQGGAARETQRPGCREGARGRPGRAAGPPGA</sequence>